<gene>
    <name evidence="2" type="ORF">EVAR_36585_1</name>
</gene>
<keyword evidence="3" id="KW-1185">Reference proteome</keyword>
<feature type="region of interest" description="Disordered" evidence="1">
    <location>
        <begin position="45"/>
        <end position="80"/>
    </location>
</feature>
<evidence type="ECO:0000313" key="2">
    <source>
        <dbReference type="EMBL" id="GBP64965.1"/>
    </source>
</evidence>
<organism evidence="2 3">
    <name type="scientific">Eumeta variegata</name>
    <name type="common">Bagworm moth</name>
    <name type="synonym">Eumeta japonica</name>
    <dbReference type="NCBI Taxonomy" id="151549"/>
    <lineage>
        <taxon>Eukaryota</taxon>
        <taxon>Metazoa</taxon>
        <taxon>Ecdysozoa</taxon>
        <taxon>Arthropoda</taxon>
        <taxon>Hexapoda</taxon>
        <taxon>Insecta</taxon>
        <taxon>Pterygota</taxon>
        <taxon>Neoptera</taxon>
        <taxon>Endopterygota</taxon>
        <taxon>Lepidoptera</taxon>
        <taxon>Glossata</taxon>
        <taxon>Ditrysia</taxon>
        <taxon>Tineoidea</taxon>
        <taxon>Psychidae</taxon>
        <taxon>Oiketicinae</taxon>
        <taxon>Eumeta</taxon>
    </lineage>
</organism>
<evidence type="ECO:0000313" key="3">
    <source>
        <dbReference type="Proteomes" id="UP000299102"/>
    </source>
</evidence>
<dbReference type="EMBL" id="BGZK01000915">
    <property type="protein sequence ID" value="GBP64965.1"/>
    <property type="molecule type" value="Genomic_DNA"/>
</dbReference>
<sequence length="116" mass="12917">MRSLDVAQSLYEEVINLQKDLNAVPSENPLAKDGLVRALGRKRQFMNGHGSNTPARRVGRTTCADSGKSSPMSITAQRRRWPRDGRCGTLPASECDKLYTFEPTSFVFVSFRAIII</sequence>
<dbReference type="AlphaFoldDB" id="A0A4C1XRX5"/>
<feature type="compositionally biased region" description="Polar residues" evidence="1">
    <location>
        <begin position="63"/>
        <end position="76"/>
    </location>
</feature>
<name>A0A4C1XRX5_EUMVA</name>
<dbReference type="Proteomes" id="UP000299102">
    <property type="component" value="Unassembled WGS sequence"/>
</dbReference>
<proteinExistence type="predicted"/>
<reference evidence="2 3" key="1">
    <citation type="journal article" date="2019" name="Commun. Biol.">
        <title>The bagworm genome reveals a unique fibroin gene that provides high tensile strength.</title>
        <authorList>
            <person name="Kono N."/>
            <person name="Nakamura H."/>
            <person name="Ohtoshi R."/>
            <person name="Tomita M."/>
            <person name="Numata K."/>
            <person name="Arakawa K."/>
        </authorList>
    </citation>
    <scope>NUCLEOTIDE SEQUENCE [LARGE SCALE GENOMIC DNA]</scope>
</reference>
<accession>A0A4C1XRX5</accession>
<evidence type="ECO:0000256" key="1">
    <source>
        <dbReference type="SAM" id="MobiDB-lite"/>
    </source>
</evidence>
<comment type="caution">
    <text evidence="2">The sequence shown here is derived from an EMBL/GenBank/DDBJ whole genome shotgun (WGS) entry which is preliminary data.</text>
</comment>
<protein>
    <submittedName>
        <fullName evidence="2">Uncharacterized protein</fullName>
    </submittedName>
</protein>